<dbReference type="EMBL" id="VFPJ01000001">
    <property type="protein sequence ID" value="TQM40195.1"/>
    <property type="molecule type" value="Genomic_DNA"/>
</dbReference>
<protein>
    <submittedName>
        <fullName evidence="1">Uncharacterized protein</fullName>
    </submittedName>
</protein>
<organism evidence="1 2">
    <name type="scientific">Flavobacterium branchiophilum</name>
    <dbReference type="NCBI Taxonomy" id="55197"/>
    <lineage>
        <taxon>Bacteria</taxon>
        <taxon>Pseudomonadati</taxon>
        <taxon>Bacteroidota</taxon>
        <taxon>Flavobacteriia</taxon>
        <taxon>Flavobacteriales</taxon>
        <taxon>Flavobacteriaceae</taxon>
        <taxon>Flavobacterium</taxon>
    </lineage>
</organism>
<dbReference type="InterPro" id="IPR046560">
    <property type="entry name" value="DUF6714"/>
</dbReference>
<proteinExistence type="predicted"/>
<dbReference type="Pfam" id="PF20461">
    <property type="entry name" value="DUF6714"/>
    <property type="match status" value="1"/>
</dbReference>
<evidence type="ECO:0000313" key="2">
    <source>
        <dbReference type="Proteomes" id="UP000320773"/>
    </source>
</evidence>
<dbReference type="AlphaFoldDB" id="A0A543G2D3"/>
<reference evidence="1 2" key="1">
    <citation type="submission" date="2019-06" db="EMBL/GenBank/DDBJ databases">
        <title>Genomic Encyclopedia of Archaeal and Bacterial Type Strains, Phase II (KMG-II): from individual species to whole genera.</title>
        <authorList>
            <person name="Goeker M."/>
        </authorList>
    </citation>
    <scope>NUCLEOTIDE SEQUENCE [LARGE SCALE GENOMIC DNA]</scope>
    <source>
        <strain evidence="1 2">DSM 24789</strain>
    </source>
</reference>
<name>A0A543G2D3_9FLAO</name>
<comment type="caution">
    <text evidence="1">The sequence shown here is derived from an EMBL/GenBank/DDBJ whole genome shotgun (WGS) entry which is preliminary data.</text>
</comment>
<dbReference type="RefSeq" id="WP_014085243.1">
    <property type="nucleotide sequence ID" value="NZ_CBCSFI010000001.1"/>
</dbReference>
<accession>A0A543G2D3</accession>
<sequence length="196" mass="23631">MKKETLIDEIKKAFENEKYPGDNNLVYNNSREHYECNELKNQFIGKKWVEITNELLFENKDALPFFSKEGFKYYLPSFMIYIINDYYESDTLSDNLISILTLPQEIDLAIMAKDINKFELNKKVPEFDFEKYLYEQLETINERVKDFICQVKLINVEQSKLVLKFLQFLQNNYPSEYINNPVKPQTAIDRYWFQFE</sequence>
<evidence type="ECO:0000313" key="1">
    <source>
        <dbReference type="EMBL" id="TQM40195.1"/>
    </source>
</evidence>
<gene>
    <name evidence="1" type="ORF">BC670_1068</name>
</gene>
<dbReference type="Proteomes" id="UP000320773">
    <property type="component" value="Unassembled WGS sequence"/>
</dbReference>